<dbReference type="EMBL" id="JBFOLK010000008">
    <property type="protein sequence ID" value="KAL2492674.1"/>
    <property type="molecule type" value="Genomic_DNA"/>
</dbReference>
<dbReference type="InterPro" id="IPR017930">
    <property type="entry name" value="Myb_dom"/>
</dbReference>
<evidence type="ECO:0000256" key="4">
    <source>
        <dbReference type="ARBA" id="ARBA00023242"/>
    </source>
</evidence>
<feature type="domain" description="Myb-like" evidence="6">
    <location>
        <begin position="187"/>
        <end position="238"/>
    </location>
</feature>
<sequence>MESQTNCQNDQNAPPMPTGSSYNNLMKHEIRTEGDGFCMESFSSRGYLQDFLHLDHNFLSFNPDLEIQSNGYDPFDPFLRASSSKDFDFDEFKVFEETDDDGVGIQNFQGAAGFLNFPNRKNPYLEMETASENIGFIIPKPLNFSDESSCVTAENSHHKKSNTKNKKDSNSNTNESESTLSGRGPKASKSAKAQWTVEEDRVLIHLVERFGLRKWSHIAQMLKGRIGKQCRERWHNHLRPDIKETGETINYFTIFLAQKDLWSEEEDKILIEAHAEVGNKWSEIAKKIPGRTENSIKNHWNATKRRQFSRRKSRTKWPRPSSLLQDYIQSLNLEKGDSRRNVQPPGAHTAMLSNNSFQELGENPGLIEFSPGDHLVPCYNFDQVMEFSLDDEISLDDVPFHMPPPFM</sequence>
<reference evidence="9" key="1">
    <citation type="submission" date="2024-07" db="EMBL/GenBank/DDBJ databases">
        <title>Two chromosome-level genome assemblies of Korean endemic species Abeliophyllum distichum and Forsythia ovata (Oleaceae).</title>
        <authorList>
            <person name="Jang H."/>
        </authorList>
    </citation>
    <scope>NUCLEOTIDE SEQUENCE [LARGE SCALE GENOMIC DNA]</scope>
</reference>
<dbReference type="PANTHER" id="PTHR45614:SF285">
    <property type="entry name" value="TRANSCRIPTION FACTOR MYB98"/>
    <property type="match status" value="1"/>
</dbReference>
<dbReference type="SMART" id="SM00717">
    <property type="entry name" value="SANT"/>
    <property type="match status" value="2"/>
</dbReference>
<dbReference type="FunFam" id="1.10.10.60:FF:000010">
    <property type="entry name" value="Transcriptional activator Myb isoform A"/>
    <property type="match status" value="1"/>
</dbReference>
<dbReference type="GO" id="GO:0003677">
    <property type="term" value="F:DNA binding"/>
    <property type="evidence" value="ECO:0007669"/>
    <property type="project" value="UniProtKB-KW"/>
</dbReference>
<dbReference type="Proteomes" id="UP001604336">
    <property type="component" value="Unassembled WGS sequence"/>
</dbReference>
<keyword evidence="2" id="KW-0677">Repeat</keyword>
<evidence type="ECO:0000256" key="1">
    <source>
        <dbReference type="ARBA" id="ARBA00004123"/>
    </source>
</evidence>
<dbReference type="InterPro" id="IPR009057">
    <property type="entry name" value="Homeodomain-like_sf"/>
</dbReference>
<evidence type="ECO:0000256" key="2">
    <source>
        <dbReference type="ARBA" id="ARBA00022737"/>
    </source>
</evidence>
<dbReference type="InterPro" id="IPR050560">
    <property type="entry name" value="MYB_TF"/>
</dbReference>
<keyword evidence="9" id="KW-1185">Reference proteome</keyword>
<evidence type="ECO:0000313" key="9">
    <source>
        <dbReference type="Proteomes" id="UP001604336"/>
    </source>
</evidence>
<dbReference type="Pfam" id="PF00249">
    <property type="entry name" value="Myb_DNA-binding"/>
    <property type="match status" value="2"/>
</dbReference>
<dbReference type="InterPro" id="IPR001005">
    <property type="entry name" value="SANT/Myb"/>
</dbReference>
<comment type="caution">
    <text evidence="8">The sequence shown here is derived from an EMBL/GenBank/DDBJ whole genome shotgun (WGS) entry which is preliminary data.</text>
</comment>
<dbReference type="Gene3D" id="1.10.10.60">
    <property type="entry name" value="Homeodomain-like"/>
    <property type="match status" value="2"/>
</dbReference>
<gene>
    <name evidence="8" type="ORF">Adt_28302</name>
</gene>
<organism evidence="8 9">
    <name type="scientific">Abeliophyllum distichum</name>
    <dbReference type="NCBI Taxonomy" id="126358"/>
    <lineage>
        <taxon>Eukaryota</taxon>
        <taxon>Viridiplantae</taxon>
        <taxon>Streptophyta</taxon>
        <taxon>Embryophyta</taxon>
        <taxon>Tracheophyta</taxon>
        <taxon>Spermatophyta</taxon>
        <taxon>Magnoliopsida</taxon>
        <taxon>eudicotyledons</taxon>
        <taxon>Gunneridae</taxon>
        <taxon>Pentapetalae</taxon>
        <taxon>asterids</taxon>
        <taxon>lamiids</taxon>
        <taxon>Lamiales</taxon>
        <taxon>Oleaceae</taxon>
        <taxon>Forsythieae</taxon>
        <taxon>Abeliophyllum</taxon>
    </lineage>
</organism>
<proteinExistence type="predicted"/>
<keyword evidence="3" id="KW-0238">DNA-binding</keyword>
<feature type="domain" description="Myb-like" evidence="6">
    <location>
        <begin position="258"/>
        <end position="304"/>
    </location>
</feature>
<keyword evidence="4" id="KW-0539">Nucleus</keyword>
<evidence type="ECO:0000256" key="3">
    <source>
        <dbReference type="ARBA" id="ARBA00023125"/>
    </source>
</evidence>
<evidence type="ECO:0000256" key="5">
    <source>
        <dbReference type="SAM" id="MobiDB-lite"/>
    </source>
</evidence>
<feature type="region of interest" description="Disordered" evidence="5">
    <location>
        <begin position="1"/>
        <end position="23"/>
    </location>
</feature>
<feature type="domain" description="HTH myb-type" evidence="7">
    <location>
        <begin position="192"/>
        <end position="242"/>
    </location>
</feature>
<dbReference type="PANTHER" id="PTHR45614">
    <property type="entry name" value="MYB PROTEIN-RELATED"/>
    <property type="match status" value="1"/>
</dbReference>
<protein>
    <submittedName>
        <fullName evidence="8">MYB-related transcription factor</fullName>
    </submittedName>
</protein>
<feature type="compositionally biased region" description="Low complexity" evidence="5">
    <location>
        <begin position="170"/>
        <end position="179"/>
    </location>
</feature>
<comment type="subcellular location">
    <subcellularLocation>
        <location evidence="1">Nucleus</location>
    </subcellularLocation>
</comment>
<evidence type="ECO:0000259" key="6">
    <source>
        <dbReference type="PROSITE" id="PS50090"/>
    </source>
</evidence>
<dbReference type="FunFam" id="1.10.10.60:FF:000381">
    <property type="entry name" value="Transcription factor MYB119"/>
    <property type="match status" value="1"/>
</dbReference>
<dbReference type="AlphaFoldDB" id="A0ABD1RXE1"/>
<feature type="domain" description="HTH myb-type" evidence="7">
    <location>
        <begin position="258"/>
        <end position="308"/>
    </location>
</feature>
<feature type="region of interest" description="Disordered" evidence="5">
    <location>
        <begin position="148"/>
        <end position="192"/>
    </location>
</feature>
<evidence type="ECO:0000313" key="8">
    <source>
        <dbReference type="EMBL" id="KAL2492674.1"/>
    </source>
</evidence>
<dbReference type="PROSITE" id="PS51294">
    <property type="entry name" value="HTH_MYB"/>
    <property type="match status" value="2"/>
</dbReference>
<evidence type="ECO:0000259" key="7">
    <source>
        <dbReference type="PROSITE" id="PS51294"/>
    </source>
</evidence>
<dbReference type="PROSITE" id="PS50090">
    <property type="entry name" value="MYB_LIKE"/>
    <property type="match status" value="2"/>
</dbReference>
<dbReference type="GO" id="GO:0005634">
    <property type="term" value="C:nucleus"/>
    <property type="evidence" value="ECO:0007669"/>
    <property type="project" value="UniProtKB-SubCell"/>
</dbReference>
<name>A0ABD1RXE1_9LAMI</name>
<accession>A0ABD1RXE1</accession>
<dbReference type="CDD" id="cd00167">
    <property type="entry name" value="SANT"/>
    <property type="match status" value="2"/>
</dbReference>
<dbReference type="SUPFAM" id="SSF46689">
    <property type="entry name" value="Homeodomain-like"/>
    <property type="match status" value="1"/>
</dbReference>